<evidence type="ECO:0000313" key="2">
    <source>
        <dbReference type="Proteomes" id="UP000321436"/>
    </source>
</evidence>
<evidence type="ECO:0000313" key="1">
    <source>
        <dbReference type="EMBL" id="GEP96356.1"/>
    </source>
</evidence>
<dbReference type="EMBL" id="BKAU01000002">
    <property type="protein sequence ID" value="GEP96356.1"/>
    <property type="molecule type" value="Genomic_DNA"/>
</dbReference>
<keyword evidence="2" id="KW-1185">Reference proteome</keyword>
<comment type="caution">
    <text evidence="1">The sequence shown here is derived from an EMBL/GenBank/DDBJ whole genome shotgun (WGS) entry which is preliminary data.</text>
</comment>
<protein>
    <submittedName>
        <fullName evidence="1">Uncharacterized protein</fullName>
    </submittedName>
</protein>
<dbReference type="Proteomes" id="UP000321436">
    <property type="component" value="Unassembled WGS sequence"/>
</dbReference>
<gene>
    <name evidence="1" type="ORF">CCY01nite_26160</name>
</gene>
<name>A0A512RKX8_9BACT</name>
<sequence length="74" mass="8559">MINAFYGTHGCYGLPDFKMLANKMGLMEKRAERIIRQVCTYQEAAETMVRGSALNEVTKQAYIDAYLEKLRRIH</sequence>
<accession>A0A512RKX8</accession>
<dbReference type="AlphaFoldDB" id="A0A512RKX8"/>
<organism evidence="1 2">
    <name type="scientific">Chitinophaga cymbidii</name>
    <dbReference type="NCBI Taxonomy" id="1096750"/>
    <lineage>
        <taxon>Bacteria</taxon>
        <taxon>Pseudomonadati</taxon>
        <taxon>Bacteroidota</taxon>
        <taxon>Chitinophagia</taxon>
        <taxon>Chitinophagales</taxon>
        <taxon>Chitinophagaceae</taxon>
        <taxon>Chitinophaga</taxon>
    </lineage>
</organism>
<proteinExistence type="predicted"/>
<reference evidence="1 2" key="1">
    <citation type="submission" date="2019-07" db="EMBL/GenBank/DDBJ databases">
        <title>Whole genome shotgun sequence of Chitinophaga cymbidii NBRC 109752.</title>
        <authorList>
            <person name="Hosoyama A."/>
            <person name="Uohara A."/>
            <person name="Ohji S."/>
            <person name="Ichikawa N."/>
        </authorList>
    </citation>
    <scope>NUCLEOTIDE SEQUENCE [LARGE SCALE GENOMIC DNA]</scope>
    <source>
        <strain evidence="1 2">NBRC 109752</strain>
    </source>
</reference>